<dbReference type="AlphaFoldDB" id="A0A0F5ITD3"/>
<dbReference type="Gene3D" id="3.40.50.880">
    <property type="match status" value="1"/>
</dbReference>
<dbReference type="PANTHER" id="PTHR40469:SF2">
    <property type="entry name" value="GALACTOSE-BINDING DOMAIN-LIKE SUPERFAMILY PROTEIN"/>
    <property type="match status" value="1"/>
</dbReference>
<dbReference type="Pfam" id="PF06283">
    <property type="entry name" value="ThuA"/>
    <property type="match status" value="1"/>
</dbReference>
<dbReference type="InterPro" id="IPR029062">
    <property type="entry name" value="Class_I_gatase-like"/>
</dbReference>
<sequence length="305" mass="34092">MKHLFFGKLLVVLLSLFCVCSVSARKPIKTLLITGQNNHNWQVSHVVLKQILENSGRFSVDFAVSPSQGQDMSGFVLDFAPYELVVLDYNGDSWPEETNKRFLEFVQNGGGVVVYHAADNAFSKWPEFNKICALGGWEGRDENSGPYVYWQDGKLVKDSSAGPGGSHGKQHEYVLNGRDKIHSIVKGLPLKWRHTQDELYDRMRGPGNIGDLLYTAYSDKETGGSGREEPLVFTVDYGNARIFHTMLGHAGATVEDNTAMQCTGFQVLLLRGAEWAATGKVTQKVPKDFPTETQCSYRKDYKEKK</sequence>
<dbReference type="Proteomes" id="UP000033047">
    <property type="component" value="Unassembled WGS sequence"/>
</dbReference>
<name>A0A0F5ITD3_9BACT</name>
<accession>A0A0F5ITD3</accession>
<gene>
    <name evidence="3" type="ORF">HMPREF1535_04058</name>
</gene>
<dbReference type="RefSeq" id="WP_046147235.1">
    <property type="nucleotide sequence ID" value="NZ_KQ033913.1"/>
</dbReference>
<dbReference type="EMBL" id="AQHV01000021">
    <property type="protein sequence ID" value="KKB48829.1"/>
    <property type="molecule type" value="Genomic_DNA"/>
</dbReference>
<evidence type="ECO:0000256" key="1">
    <source>
        <dbReference type="SAM" id="SignalP"/>
    </source>
</evidence>
<keyword evidence="1" id="KW-0732">Signal</keyword>
<dbReference type="PATRIC" id="fig|927665.4.peg.4170"/>
<evidence type="ECO:0000259" key="2">
    <source>
        <dbReference type="Pfam" id="PF06283"/>
    </source>
</evidence>
<dbReference type="PANTHER" id="PTHR40469">
    <property type="entry name" value="SECRETED GLYCOSYL HYDROLASE"/>
    <property type="match status" value="1"/>
</dbReference>
<feature type="chain" id="PRO_5002488081" description="ThuA-like domain-containing protein" evidence="1">
    <location>
        <begin position="25"/>
        <end position="305"/>
    </location>
</feature>
<comment type="caution">
    <text evidence="3">The sequence shown here is derived from an EMBL/GenBank/DDBJ whole genome shotgun (WGS) entry which is preliminary data.</text>
</comment>
<dbReference type="STRING" id="927665.HMPREF1535_04058"/>
<dbReference type="HOGENOM" id="CLU_082117_0_0_10"/>
<organism evidence="3 4">
    <name type="scientific">Parabacteroides goldsteinii DSM 19448 = WAL 12034</name>
    <dbReference type="NCBI Taxonomy" id="927665"/>
    <lineage>
        <taxon>Bacteria</taxon>
        <taxon>Pseudomonadati</taxon>
        <taxon>Bacteroidota</taxon>
        <taxon>Bacteroidia</taxon>
        <taxon>Bacteroidales</taxon>
        <taxon>Tannerellaceae</taxon>
        <taxon>Parabacteroides</taxon>
    </lineage>
</organism>
<proteinExistence type="predicted"/>
<protein>
    <recommendedName>
        <fullName evidence="2">ThuA-like domain-containing protein</fullName>
    </recommendedName>
</protein>
<evidence type="ECO:0000313" key="4">
    <source>
        <dbReference type="Proteomes" id="UP000033047"/>
    </source>
</evidence>
<feature type="domain" description="ThuA-like" evidence="2">
    <location>
        <begin position="33"/>
        <end position="276"/>
    </location>
</feature>
<evidence type="ECO:0000313" key="3">
    <source>
        <dbReference type="EMBL" id="KKB48829.1"/>
    </source>
</evidence>
<dbReference type="InterPro" id="IPR029010">
    <property type="entry name" value="ThuA-like"/>
</dbReference>
<dbReference type="SUPFAM" id="SSF52317">
    <property type="entry name" value="Class I glutamine amidotransferase-like"/>
    <property type="match status" value="1"/>
</dbReference>
<reference evidence="3 4" key="1">
    <citation type="submission" date="2013-04" db="EMBL/GenBank/DDBJ databases">
        <title>The Genome Sequence of Parabacteroides goldsteinii DSM 19448.</title>
        <authorList>
            <consortium name="The Broad Institute Genomics Platform"/>
            <person name="Earl A."/>
            <person name="Ward D."/>
            <person name="Feldgarden M."/>
            <person name="Gevers D."/>
            <person name="Martens E."/>
            <person name="Sakamoto M."/>
            <person name="Benno Y."/>
            <person name="Song Y."/>
            <person name="Liu C."/>
            <person name="Lee J."/>
            <person name="Bolanos M."/>
            <person name="Vaisanen M.L."/>
            <person name="Finegold S.M."/>
            <person name="Walker B."/>
            <person name="Young S."/>
            <person name="Zeng Q."/>
            <person name="Gargeya S."/>
            <person name="Fitzgerald M."/>
            <person name="Haas B."/>
            <person name="Abouelleil A."/>
            <person name="Allen A.W."/>
            <person name="Alvarado L."/>
            <person name="Arachchi H.M."/>
            <person name="Berlin A.M."/>
            <person name="Chapman S.B."/>
            <person name="Gainer-Dewar J."/>
            <person name="Goldberg J."/>
            <person name="Griggs A."/>
            <person name="Gujja S."/>
            <person name="Hansen M."/>
            <person name="Howarth C."/>
            <person name="Imamovic A."/>
            <person name="Ireland A."/>
            <person name="Larimer J."/>
            <person name="McCowan C."/>
            <person name="Murphy C."/>
            <person name="Pearson M."/>
            <person name="Poon T.W."/>
            <person name="Priest M."/>
            <person name="Roberts A."/>
            <person name="Saif S."/>
            <person name="Shea T."/>
            <person name="Sisk P."/>
            <person name="Sykes S."/>
            <person name="Wortman J."/>
            <person name="Nusbaum C."/>
            <person name="Birren B."/>
        </authorList>
    </citation>
    <scope>NUCLEOTIDE SEQUENCE [LARGE SCALE GENOMIC DNA]</scope>
    <source>
        <strain evidence="3 4">DSM 19448</strain>
    </source>
</reference>
<feature type="signal peptide" evidence="1">
    <location>
        <begin position="1"/>
        <end position="24"/>
    </location>
</feature>